<gene>
    <name evidence="1" type="ORF">KLDO_g4079</name>
</gene>
<dbReference type="Proteomes" id="UP000031516">
    <property type="component" value="Unassembled WGS sequence"/>
</dbReference>
<dbReference type="AlphaFoldDB" id="A0A0A8LAD1"/>
<dbReference type="EMBL" id="CCBQ010000045">
    <property type="protein sequence ID" value="CDO95854.1"/>
    <property type="molecule type" value="Genomic_DNA"/>
</dbReference>
<sequence>MLLSENIKELLQQTLQPVQLLEERTPPQYTSMIITNKGSIVWYVNGNTPDTYNSSLTNLKMMALLIKDKWSEDQDSSPADAIHHFELEDLHIALAAIRDSELLVVLIAGSEFPNGLLGLKLQYALPAFHDLEGYKLSN</sequence>
<reference evidence="1 2" key="1">
    <citation type="submission" date="2014-03" db="EMBL/GenBank/DDBJ databases">
        <title>The genome of Kluyveromyces dobzhanskii.</title>
        <authorList>
            <person name="Nystedt B."/>
            <person name="Astrom S."/>
        </authorList>
    </citation>
    <scope>NUCLEOTIDE SEQUENCE [LARGE SCALE GENOMIC DNA]</scope>
    <source>
        <strain evidence="1 2">CBS 2104</strain>
    </source>
</reference>
<proteinExistence type="predicted"/>
<organism evidence="1 2">
    <name type="scientific">Kluyveromyces dobzhanskii CBS 2104</name>
    <dbReference type="NCBI Taxonomy" id="1427455"/>
    <lineage>
        <taxon>Eukaryota</taxon>
        <taxon>Fungi</taxon>
        <taxon>Dikarya</taxon>
        <taxon>Ascomycota</taxon>
        <taxon>Saccharomycotina</taxon>
        <taxon>Saccharomycetes</taxon>
        <taxon>Saccharomycetales</taxon>
        <taxon>Saccharomycetaceae</taxon>
        <taxon>Kluyveromyces</taxon>
    </lineage>
</organism>
<dbReference type="GO" id="GO:0071986">
    <property type="term" value="C:Ragulator complex"/>
    <property type="evidence" value="ECO:0007669"/>
    <property type="project" value="InterPro"/>
</dbReference>
<evidence type="ECO:0000313" key="1">
    <source>
        <dbReference type="EMBL" id="CDO95854.1"/>
    </source>
</evidence>
<dbReference type="GO" id="GO:0007165">
    <property type="term" value="P:signal transduction"/>
    <property type="evidence" value="ECO:0007669"/>
    <property type="project" value="InterPro"/>
</dbReference>
<keyword evidence="2" id="KW-1185">Reference proteome</keyword>
<dbReference type="Pfam" id="PF16818">
    <property type="entry name" value="SLM4"/>
    <property type="match status" value="1"/>
</dbReference>
<evidence type="ECO:0000313" key="2">
    <source>
        <dbReference type="Proteomes" id="UP000031516"/>
    </source>
</evidence>
<comment type="caution">
    <text evidence="1">The sequence shown here is derived from an EMBL/GenBank/DDBJ whole genome shotgun (WGS) entry which is preliminary data.</text>
</comment>
<dbReference type="InterPro" id="IPR020233">
    <property type="entry name" value="Slm4"/>
</dbReference>
<protein>
    <submittedName>
        <fullName evidence="1">WGS project CCBQ000000000 data, contig 00015</fullName>
    </submittedName>
</protein>
<dbReference type="OrthoDB" id="4033908at2759"/>
<dbReference type="Gene3D" id="3.30.450.30">
    <property type="entry name" value="Dynein light chain 2a, cytoplasmic"/>
    <property type="match status" value="1"/>
</dbReference>
<accession>A0A0A8LAD1</accession>
<name>A0A0A8LAD1_9SACH</name>